<gene>
    <name evidence="1" type="ORF">NZH93_28800</name>
</gene>
<sequence length="40" mass="4772">MNLHAFVDESRRNDRSWGGEWRRRAMPLVAREVNLDTWSG</sequence>
<proteinExistence type="predicted"/>
<dbReference type="RefSeq" id="WP_259626364.1">
    <property type="nucleotide sequence ID" value="NZ_JANYMP010000015.1"/>
</dbReference>
<evidence type="ECO:0000313" key="1">
    <source>
        <dbReference type="EMBL" id="MCS7480876.1"/>
    </source>
</evidence>
<accession>A0A9X2VQB7</accession>
<comment type="caution">
    <text evidence="1">The sequence shown here is derived from an EMBL/GenBank/DDBJ whole genome shotgun (WGS) entry which is preliminary data.</text>
</comment>
<organism evidence="1 2">
    <name type="scientific">Umezawaea endophytica</name>
    <dbReference type="NCBI Taxonomy" id="1654476"/>
    <lineage>
        <taxon>Bacteria</taxon>
        <taxon>Bacillati</taxon>
        <taxon>Actinomycetota</taxon>
        <taxon>Actinomycetes</taxon>
        <taxon>Pseudonocardiales</taxon>
        <taxon>Pseudonocardiaceae</taxon>
        <taxon>Umezawaea</taxon>
    </lineage>
</organism>
<dbReference type="Proteomes" id="UP001141259">
    <property type="component" value="Unassembled WGS sequence"/>
</dbReference>
<dbReference type="EMBL" id="JANYMP010000015">
    <property type="protein sequence ID" value="MCS7480876.1"/>
    <property type="molecule type" value="Genomic_DNA"/>
</dbReference>
<dbReference type="AlphaFoldDB" id="A0A9X2VQB7"/>
<protein>
    <submittedName>
        <fullName evidence="1">Uncharacterized protein</fullName>
    </submittedName>
</protein>
<evidence type="ECO:0000313" key="2">
    <source>
        <dbReference type="Proteomes" id="UP001141259"/>
    </source>
</evidence>
<reference evidence="1" key="1">
    <citation type="submission" date="2022-08" db="EMBL/GenBank/DDBJ databases">
        <authorList>
            <person name="Tistechok S."/>
            <person name="Samborskyy M."/>
            <person name="Roman I."/>
        </authorList>
    </citation>
    <scope>NUCLEOTIDE SEQUENCE</scope>
    <source>
        <strain evidence="1">DSM 103496</strain>
    </source>
</reference>
<name>A0A9X2VQB7_9PSEU</name>
<keyword evidence="2" id="KW-1185">Reference proteome</keyword>